<evidence type="ECO:0000313" key="3">
    <source>
        <dbReference type="Proteomes" id="UP000827986"/>
    </source>
</evidence>
<dbReference type="Proteomes" id="UP000827986">
    <property type="component" value="Unassembled WGS sequence"/>
</dbReference>
<accession>A0A9D3X8P7</accession>
<dbReference type="SUPFAM" id="SSF54076">
    <property type="entry name" value="RNase A-like"/>
    <property type="match status" value="1"/>
</dbReference>
<keyword evidence="3" id="KW-1185">Reference proteome</keyword>
<evidence type="ECO:0000313" key="2">
    <source>
        <dbReference type="EMBL" id="KAH1175522.1"/>
    </source>
</evidence>
<organism evidence="2 3">
    <name type="scientific">Mauremys mutica</name>
    <name type="common">yellowpond turtle</name>
    <dbReference type="NCBI Taxonomy" id="74926"/>
    <lineage>
        <taxon>Eukaryota</taxon>
        <taxon>Metazoa</taxon>
        <taxon>Chordata</taxon>
        <taxon>Craniata</taxon>
        <taxon>Vertebrata</taxon>
        <taxon>Euteleostomi</taxon>
        <taxon>Archelosauria</taxon>
        <taxon>Testudinata</taxon>
        <taxon>Testudines</taxon>
        <taxon>Cryptodira</taxon>
        <taxon>Durocryptodira</taxon>
        <taxon>Testudinoidea</taxon>
        <taxon>Geoemydidae</taxon>
        <taxon>Geoemydinae</taxon>
        <taxon>Mauremys</taxon>
    </lineage>
</organism>
<comment type="caution">
    <text evidence="2">The sequence shown here is derived from an EMBL/GenBank/DDBJ whole genome shotgun (WGS) entry which is preliminary data.</text>
</comment>
<dbReference type="EMBL" id="JAHDVG010000477">
    <property type="protein sequence ID" value="KAH1175522.1"/>
    <property type="molecule type" value="Genomic_DNA"/>
</dbReference>
<gene>
    <name evidence="2" type="ORF">KIL84_008396</name>
</gene>
<reference evidence="2" key="1">
    <citation type="submission" date="2021-09" db="EMBL/GenBank/DDBJ databases">
        <title>The genome of Mauremys mutica provides insights into the evolution of semi-aquatic lifestyle.</title>
        <authorList>
            <person name="Gong S."/>
            <person name="Gao Y."/>
        </authorList>
    </citation>
    <scope>NUCLEOTIDE SEQUENCE</scope>
    <source>
        <strain evidence="2">MM-2020</strain>
        <tissue evidence="2">Muscle</tissue>
    </source>
</reference>
<feature type="region of interest" description="Disordered" evidence="1">
    <location>
        <begin position="42"/>
        <end position="85"/>
    </location>
</feature>
<name>A0A9D3X8P7_9SAUR</name>
<proteinExistence type="predicted"/>
<dbReference type="AlphaFoldDB" id="A0A9D3X8P7"/>
<evidence type="ECO:0000256" key="1">
    <source>
        <dbReference type="SAM" id="MobiDB-lite"/>
    </source>
</evidence>
<sequence>MTPMGSSREHVEFPKTSTTNDHCDCNLLIRCQNLTSPFCKPTHTFMQPHVPRQSPDQQDPHDLMPGPLLKTAKDSAIPPRQPLGN</sequence>
<dbReference type="InterPro" id="IPR036816">
    <property type="entry name" value="RNaseA-like_dom_sf"/>
</dbReference>
<protein>
    <submittedName>
        <fullName evidence="2">Uncharacterized protein</fullName>
    </submittedName>
</protein>